<dbReference type="AlphaFoldDB" id="A0A7S2C0V8"/>
<dbReference type="InterPro" id="IPR006439">
    <property type="entry name" value="HAD-SF_hydro_IA"/>
</dbReference>
<dbReference type="PANTHER" id="PTHR43316:SF8">
    <property type="entry name" value="HAD FAMILY HYDROLASE"/>
    <property type="match status" value="1"/>
</dbReference>
<dbReference type="Gene3D" id="3.40.50.1000">
    <property type="entry name" value="HAD superfamily/HAD-like"/>
    <property type="match status" value="1"/>
</dbReference>
<organism evidence="2">
    <name type="scientific">Alexandrium andersonii</name>
    <dbReference type="NCBI Taxonomy" id="327968"/>
    <lineage>
        <taxon>Eukaryota</taxon>
        <taxon>Sar</taxon>
        <taxon>Alveolata</taxon>
        <taxon>Dinophyceae</taxon>
        <taxon>Gonyaulacales</taxon>
        <taxon>Pyrocystaceae</taxon>
        <taxon>Alexandrium</taxon>
    </lineage>
</organism>
<sequence>MFEFSVNSVEAGAAKPDPRPFLLAAKKADVDCSGMVYVGDNYEKDVTGAQAVGMRAVWVRVPTKVDPDFILATSAPPDGKSTADAEVTHLDQLPEALLALA</sequence>
<dbReference type="SUPFAM" id="SSF56784">
    <property type="entry name" value="HAD-like"/>
    <property type="match status" value="1"/>
</dbReference>
<dbReference type="InterPro" id="IPR051540">
    <property type="entry name" value="S-2-haloacid_dehalogenase"/>
</dbReference>
<dbReference type="GO" id="GO:0016787">
    <property type="term" value="F:hydrolase activity"/>
    <property type="evidence" value="ECO:0007669"/>
    <property type="project" value="UniProtKB-KW"/>
</dbReference>
<dbReference type="Pfam" id="PF13242">
    <property type="entry name" value="Hydrolase_like"/>
    <property type="match status" value="1"/>
</dbReference>
<reference evidence="2" key="1">
    <citation type="submission" date="2021-01" db="EMBL/GenBank/DDBJ databases">
        <authorList>
            <person name="Corre E."/>
            <person name="Pelletier E."/>
            <person name="Niang G."/>
            <person name="Scheremetjew M."/>
            <person name="Finn R."/>
            <person name="Kale V."/>
            <person name="Holt S."/>
            <person name="Cochrane G."/>
            <person name="Meng A."/>
            <person name="Brown T."/>
            <person name="Cohen L."/>
        </authorList>
    </citation>
    <scope>NUCLEOTIDE SEQUENCE</scope>
    <source>
        <strain evidence="2">CCMP2222</strain>
    </source>
</reference>
<dbReference type="InterPro" id="IPR023214">
    <property type="entry name" value="HAD_sf"/>
</dbReference>
<dbReference type="InterPro" id="IPR036412">
    <property type="entry name" value="HAD-like_sf"/>
</dbReference>
<protein>
    <submittedName>
        <fullName evidence="2">Uncharacterized protein</fullName>
    </submittedName>
</protein>
<evidence type="ECO:0000313" key="2">
    <source>
        <dbReference type="EMBL" id="CAD9411835.1"/>
    </source>
</evidence>
<dbReference type="PANTHER" id="PTHR43316">
    <property type="entry name" value="HYDROLASE, HALOACID DELAHOGENASE-RELATED"/>
    <property type="match status" value="1"/>
</dbReference>
<proteinExistence type="predicted"/>
<keyword evidence="1" id="KW-0378">Hydrolase</keyword>
<accession>A0A7S2C0V8</accession>
<gene>
    <name evidence="2" type="ORF">AAND1436_LOCUS14628</name>
</gene>
<dbReference type="EMBL" id="HBGQ01029561">
    <property type="protein sequence ID" value="CAD9411835.1"/>
    <property type="molecule type" value="Transcribed_RNA"/>
</dbReference>
<name>A0A7S2C0V8_9DINO</name>
<evidence type="ECO:0000256" key="1">
    <source>
        <dbReference type="ARBA" id="ARBA00022801"/>
    </source>
</evidence>
<dbReference type="NCBIfam" id="TIGR01549">
    <property type="entry name" value="HAD-SF-IA-v1"/>
    <property type="match status" value="1"/>
</dbReference>